<dbReference type="InterPro" id="IPR003593">
    <property type="entry name" value="AAA+_ATPase"/>
</dbReference>
<comment type="similarity">
    <text evidence="14 15 18 19">Belongs to the peptidase S16 family.</text>
</comment>
<dbReference type="Gene3D" id="1.20.58.1480">
    <property type="match status" value="1"/>
</dbReference>
<dbReference type="PIRSF" id="PIRSF001174">
    <property type="entry name" value="Lon_proteas"/>
    <property type="match status" value="1"/>
</dbReference>
<keyword evidence="6 14" id="KW-0720">Serine protease</keyword>
<comment type="induction">
    <text evidence="14">By heat shock.</text>
</comment>
<evidence type="ECO:0000256" key="8">
    <source>
        <dbReference type="ARBA" id="ARBA00023016"/>
    </source>
</evidence>
<feature type="domain" description="Lon N-terminal" evidence="21">
    <location>
        <begin position="8"/>
        <end position="202"/>
    </location>
</feature>
<dbReference type="NCBIfam" id="NF008053">
    <property type="entry name" value="PRK10787.1"/>
    <property type="match status" value="1"/>
</dbReference>
<evidence type="ECO:0000256" key="2">
    <source>
        <dbReference type="ARBA" id="ARBA00022490"/>
    </source>
</evidence>
<dbReference type="SMART" id="SM00464">
    <property type="entry name" value="LON"/>
    <property type="match status" value="1"/>
</dbReference>
<comment type="function">
    <text evidence="10 14">ATP-dependent serine protease that mediates the selective degradation of mutant and abnormal proteins as well as certain short-lived regulatory proteins. Required for cellular homeostasis and for survival from DNA damage and developmental changes induced by stress. Degrades polypeptides processively to yield small peptide fragments that are 5 to 10 amino acids long. Binds to DNA in a double-stranded, site-specific manner.</text>
</comment>
<dbReference type="GO" id="GO:0016887">
    <property type="term" value="F:ATP hydrolysis activity"/>
    <property type="evidence" value="ECO:0007669"/>
    <property type="project" value="UniProtKB-UniRule"/>
</dbReference>
<dbReference type="GO" id="GO:0005737">
    <property type="term" value="C:cytoplasm"/>
    <property type="evidence" value="ECO:0007669"/>
    <property type="project" value="UniProtKB-SubCell"/>
</dbReference>
<dbReference type="GO" id="GO:0004252">
    <property type="term" value="F:serine-type endopeptidase activity"/>
    <property type="evidence" value="ECO:0007669"/>
    <property type="project" value="UniProtKB-UniRule"/>
</dbReference>
<name>A0A1G8PMR8_9CLOT</name>
<keyword evidence="3 14" id="KW-0645">Protease</keyword>
<keyword evidence="2 14" id="KW-0963">Cytoplasm</keyword>
<dbReference type="Pfam" id="PF05362">
    <property type="entry name" value="Lon_C"/>
    <property type="match status" value="1"/>
</dbReference>
<protein>
    <recommendedName>
        <fullName evidence="12 14">Lon protease</fullName>
        <ecNumber evidence="11 14">3.4.21.53</ecNumber>
    </recommendedName>
    <alternativeName>
        <fullName evidence="13 14">ATP-dependent protease La</fullName>
    </alternativeName>
</protein>
<sequence>MARKRRTLPMIPLRGITIFPYMVLHFDVGREKSIASLDEAMMKDQEIFLVPQKESKLENPTKEDLLSIGTLCVIRQLLKLPGNTVRVLVEGISRGKLVTLKEEPFYKATIEILEETAAEPSNVEEEALVRSVKESLHAYVRHTGYMPQEAVMSLDDIVEPGRFADTVASYLMLKPEDKQSLLLALNVTERLEKLLVIVNKELEIAKIEKKIGTKVKSNIDKVQKEYYLREQLKAIQDELGEYDEDAKEYFAYKDKIEKAKMPKEAKEKALYELDRLRNSGSYSQEGGIIKTYLDWLISLPWKKETKDNLDIVKAREILEADHYGLKDVKDRIIEYLAVKNTAQTLKGPILCLVGPPGVGKTSIAKSVARAVNRNFVRMSLGGVRDEAEIRGHRRTYVGSIPGRIIYGMRQAKSKNPLFLLDEIDKMANDFRGDPADALLEVLDAEQNGTFRDHYLEVEMDLSKVMFITTANTLDTIPRPLLDRMEVIEINGYTYEEKLNIARRHLLPKVLKEHNLTEDQLKISDNALKFIIEGYTVESGVRTLERTLASLTRKSVAYMLEKKKDAVSLTPQMVEKFLGHSKYMYDRAEKEDRVGVVTGLAWTMFGGDILPIEVTVMEGTGKLELTGQLGDVMKESAKAAYSYIRAHREELGIESKFYKDQDIHIHVPEGAVPKDGPSAGITMTTALTSALTGKKAKHNVAMTGEVTLTGRVLPIGGLKEKSLAAARAGIDTIIIPDRNKFDLEKLPSSILSKLTFIPVKTVDEVLEKALIKGDNS</sequence>
<feature type="active site" evidence="14 16">
    <location>
        <position position="677"/>
    </location>
</feature>
<dbReference type="InterPro" id="IPR008269">
    <property type="entry name" value="Lon_proteolytic"/>
</dbReference>
<reference evidence="22 23" key="1">
    <citation type="submission" date="2016-10" db="EMBL/GenBank/DDBJ databases">
        <authorList>
            <person name="de Groot N.N."/>
        </authorList>
    </citation>
    <scope>NUCLEOTIDE SEQUENCE [LARGE SCALE GENOMIC DNA]</scope>
    <source>
        <strain evidence="22 23">CGMCC 1.5058</strain>
    </source>
</reference>
<dbReference type="GO" id="GO:0005524">
    <property type="term" value="F:ATP binding"/>
    <property type="evidence" value="ECO:0007669"/>
    <property type="project" value="UniProtKB-UniRule"/>
</dbReference>
<dbReference type="GO" id="GO:0043565">
    <property type="term" value="F:sequence-specific DNA binding"/>
    <property type="evidence" value="ECO:0007669"/>
    <property type="project" value="UniProtKB-UniRule"/>
</dbReference>
<evidence type="ECO:0000259" key="21">
    <source>
        <dbReference type="PROSITE" id="PS51787"/>
    </source>
</evidence>
<dbReference type="InterPro" id="IPR003111">
    <property type="entry name" value="Lon_prtase_N"/>
</dbReference>
<organism evidence="22 23">
    <name type="scientific">Proteiniclasticum ruminis</name>
    <dbReference type="NCBI Taxonomy" id="398199"/>
    <lineage>
        <taxon>Bacteria</taxon>
        <taxon>Bacillati</taxon>
        <taxon>Bacillota</taxon>
        <taxon>Clostridia</taxon>
        <taxon>Eubacteriales</taxon>
        <taxon>Clostridiaceae</taxon>
        <taxon>Proteiniclasticum</taxon>
    </lineage>
</organism>
<dbReference type="InterPro" id="IPR015947">
    <property type="entry name" value="PUA-like_sf"/>
</dbReference>
<evidence type="ECO:0000256" key="14">
    <source>
        <dbReference type="HAMAP-Rule" id="MF_01973"/>
    </source>
</evidence>
<dbReference type="Gene3D" id="1.10.8.60">
    <property type="match status" value="1"/>
</dbReference>
<dbReference type="InterPro" id="IPR020568">
    <property type="entry name" value="Ribosomal_Su5_D2-typ_SF"/>
</dbReference>
<evidence type="ECO:0000256" key="5">
    <source>
        <dbReference type="ARBA" id="ARBA00022801"/>
    </source>
</evidence>
<dbReference type="PANTHER" id="PTHR10046">
    <property type="entry name" value="ATP DEPENDENT LON PROTEASE FAMILY MEMBER"/>
    <property type="match status" value="1"/>
</dbReference>
<dbReference type="CDD" id="cd19500">
    <property type="entry name" value="RecA-like_Lon"/>
    <property type="match status" value="1"/>
</dbReference>
<evidence type="ECO:0000256" key="16">
    <source>
        <dbReference type="PIRSR" id="PIRSR001174-1"/>
    </source>
</evidence>
<dbReference type="Proteomes" id="UP000183255">
    <property type="component" value="Unassembled WGS sequence"/>
</dbReference>
<feature type="active site" evidence="14 16">
    <location>
        <position position="720"/>
    </location>
</feature>
<proteinExistence type="evidence at transcript level"/>
<keyword evidence="8 14" id="KW-0346">Stress response</keyword>
<comment type="subcellular location">
    <subcellularLocation>
        <location evidence="1 14 15">Cytoplasm</location>
    </subcellularLocation>
</comment>
<dbReference type="Gene3D" id="3.40.50.300">
    <property type="entry name" value="P-loop containing nucleotide triphosphate hydrolases"/>
    <property type="match status" value="1"/>
</dbReference>
<evidence type="ECO:0000259" key="20">
    <source>
        <dbReference type="PROSITE" id="PS51786"/>
    </source>
</evidence>
<dbReference type="PROSITE" id="PS51787">
    <property type="entry name" value="LON_N"/>
    <property type="match status" value="1"/>
</dbReference>
<dbReference type="SUPFAM" id="SSF52540">
    <property type="entry name" value="P-loop containing nucleoside triphosphate hydrolases"/>
    <property type="match status" value="1"/>
</dbReference>
<evidence type="ECO:0000256" key="3">
    <source>
        <dbReference type="ARBA" id="ARBA00022670"/>
    </source>
</evidence>
<feature type="binding site" evidence="14 17">
    <location>
        <begin position="354"/>
        <end position="361"/>
    </location>
    <ligand>
        <name>ATP</name>
        <dbReference type="ChEBI" id="CHEBI:30616"/>
    </ligand>
</feature>
<dbReference type="GO" id="GO:0006515">
    <property type="term" value="P:protein quality control for misfolded or incompletely synthesized proteins"/>
    <property type="evidence" value="ECO:0007669"/>
    <property type="project" value="UniProtKB-UniRule"/>
</dbReference>
<dbReference type="PROSITE" id="PS51786">
    <property type="entry name" value="LON_PROTEOLYTIC"/>
    <property type="match status" value="1"/>
</dbReference>
<evidence type="ECO:0000256" key="19">
    <source>
        <dbReference type="RuleBase" id="RU000591"/>
    </source>
</evidence>
<dbReference type="FunFam" id="3.40.50.300:FF:000021">
    <property type="entry name" value="Lon protease homolog"/>
    <property type="match status" value="1"/>
</dbReference>
<evidence type="ECO:0000256" key="11">
    <source>
        <dbReference type="ARBA" id="ARBA00066743"/>
    </source>
</evidence>
<dbReference type="InterPro" id="IPR014721">
    <property type="entry name" value="Ribsml_uS5_D2-typ_fold_subgr"/>
</dbReference>
<evidence type="ECO:0000256" key="6">
    <source>
        <dbReference type="ARBA" id="ARBA00022825"/>
    </source>
</evidence>
<dbReference type="SUPFAM" id="SSF54211">
    <property type="entry name" value="Ribosomal protein S5 domain 2-like"/>
    <property type="match status" value="1"/>
</dbReference>
<dbReference type="RefSeq" id="WP_031576467.1">
    <property type="nucleotide sequence ID" value="NZ_FNDZ01000005.1"/>
</dbReference>
<dbReference type="Gene3D" id="2.30.130.40">
    <property type="entry name" value="LON domain-like"/>
    <property type="match status" value="1"/>
</dbReference>
<feature type="domain" description="Lon proteolytic" evidence="20">
    <location>
        <begin position="590"/>
        <end position="771"/>
    </location>
</feature>
<dbReference type="InterPro" id="IPR004815">
    <property type="entry name" value="Lon_bac/euk-typ"/>
</dbReference>
<dbReference type="SMART" id="SM00382">
    <property type="entry name" value="AAA"/>
    <property type="match status" value="1"/>
</dbReference>
<dbReference type="InterPro" id="IPR027065">
    <property type="entry name" value="Lon_Prtase"/>
</dbReference>
<dbReference type="Pfam" id="PF22667">
    <property type="entry name" value="Lon_lid"/>
    <property type="match status" value="1"/>
</dbReference>
<evidence type="ECO:0000256" key="4">
    <source>
        <dbReference type="ARBA" id="ARBA00022741"/>
    </source>
</evidence>
<dbReference type="GO" id="GO:0034605">
    <property type="term" value="P:cellular response to heat"/>
    <property type="evidence" value="ECO:0007669"/>
    <property type="project" value="UniProtKB-UniRule"/>
</dbReference>
<dbReference type="InterPro" id="IPR054594">
    <property type="entry name" value="Lon_lid"/>
</dbReference>
<evidence type="ECO:0000313" key="22">
    <source>
        <dbReference type="EMBL" id="SDI93831.1"/>
    </source>
</evidence>
<dbReference type="InterPro" id="IPR027543">
    <property type="entry name" value="Lon_bac"/>
</dbReference>
<dbReference type="SUPFAM" id="SSF88697">
    <property type="entry name" value="PUA domain-like"/>
    <property type="match status" value="1"/>
</dbReference>
<evidence type="ECO:0000256" key="9">
    <source>
        <dbReference type="ARBA" id="ARBA00050665"/>
    </source>
</evidence>
<gene>
    <name evidence="14" type="primary">lon</name>
    <name evidence="22" type="ORF">SAMN05421804_105153</name>
</gene>
<dbReference type="GO" id="GO:0004176">
    <property type="term" value="F:ATP-dependent peptidase activity"/>
    <property type="evidence" value="ECO:0007669"/>
    <property type="project" value="UniProtKB-UniRule"/>
</dbReference>
<keyword evidence="7 14" id="KW-0067">ATP-binding</keyword>
<evidence type="ECO:0000256" key="10">
    <source>
        <dbReference type="ARBA" id="ARBA00053875"/>
    </source>
</evidence>
<evidence type="ECO:0000256" key="15">
    <source>
        <dbReference type="PIRNR" id="PIRNR001174"/>
    </source>
</evidence>
<dbReference type="NCBIfam" id="TIGR00763">
    <property type="entry name" value="lon"/>
    <property type="match status" value="1"/>
</dbReference>
<dbReference type="InterPro" id="IPR003959">
    <property type="entry name" value="ATPase_AAA_core"/>
</dbReference>
<dbReference type="EC" id="3.4.21.53" evidence="11 14"/>
<dbReference type="PRINTS" id="PR00830">
    <property type="entry name" value="ENDOLAPTASE"/>
</dbReference>
<dbReference type="AlphaFoldDB" id="A0A1G8PMR8"/>
<dbReference type="InterPro" id="IPR027417">
    <property type="entry name" value="P-loop_NTPase"/>
</dbReference>
<dbReference type="Pfam" id="PF00004">
    <property type="entry name" value="AAA"/>
    <property type="match status" value="1"/>
</dbReference>
<dbReference type="Gene3D" id="1.20.5.5270">
    <property type="match status" value="1"/>
</dbReference>
<evidence type="ECO:0000256" key="17">
    <source>
        <dbReference type="PIRSR" id="PIRSR001174-2"/>
    </source>
</evidence>
<dbReference type="Gene3D" id="3.30.230.10">
    <property type="match status" value="1"/>
</dbReference>
<dbReference type="InterPro" id="IPR008268">
    <property type="entry name" value="Peptidase_S16_AS"/>
</dbReference>
<dbReference type="HAMAP" id="MF_01973">
    <property type="entry name" value="lon_bact"/>
    <property type="match status" value="1"/>
</dbReference>
<dbReference type="Pfam" id="PF02190">
    <property type="entry name" value="LON_substr_bdg"/>
    <property type="match status" value="1"/>
</dbReference>
<evidence type="ECO:0000313" key="23">
    <source>
        <dbReference type="Proteomes" id="UP000183255"/>
    </source>
</evidence>
<evidence type="ECO:0000256" key="1">
    <source>
        <dbReference type="ARBA" id="ARBA00004496"/>
    </source>
</evidence>
<comment type="subunit">
    <text evidence="14 15">Homohexamer. Organized in a ring with a central cavity.</text>
</comment>
<dbReference type="PROSITE" id="PS01046">
    <property type="entry name" value="LON_SER"/>
    <property type="match status" value="1"/>
</dbReference>
<dbReference type="InterPro" id="IPR046336">
    <property type="entry name" value="Lon_prtase_N_sf"/>
</dbReference>
<dbReference type="EMBL" id="FNDZ01000005">
    <property type="protein sequence ID" value="SDI93831.1"/>
    <property type="molecule type" value="Genomic_DNA"/>
</dbReference>
<evidence type="ECO:0000256" key="13">
    <source>
        <dbReference type="ARBA" id="ARBA00082722"/>
    </source>
</evidence>
<evidence type="ECO:0000256" key="18">
    <source>
        <dbReference type="PROSITE-ProRule" id="PRU01122"/>
    </source>
</evidence>
<keyword evidence="5 14" id="KW-0378">Hydrolase</keyword>
<evidence type="ECO:0000256" key="12">
    <source>
        <dbReference type="ARBA" id="ARBA00071934"/>
    </source>
</evidence>
<comment type="catalytic activity">
    <reaction evidence="9 14 15 18">
        <text>Hydrolysis of proteins in presence of ATP.</text>
        <dbReference type="EC" id="3.4.21.53"/>
    </reaction>
</comment>
<evidence type="ECO:0000256" key="7">
    <source>
        <dbReference type="ARBA" id="ARBA00022840"/>
    </source>
</evidence>
<accession>A0A1G8PMR8</accession>
<keyword evidence="4 14" id="KW-0547">Nucleotide-binding</keyword>